<feature type="region of interest" description="Disordered" evidence="1">
    <location>
        <begin position="41"/>
        <end position="97"/>
    </location>
</feature>
<evidence type="ECO:0000313" key="2">
    <source>
        <dbReference type="EMBL" id="RFZ84359.1"/>
    </source>
</evidence>
<proteinExistence type="predicted"/>
<dbReference type="AlphaFoldDB" id="A0A3E2NTR0"/>
<protein>
    <submittedName>
        <fullName evidence="2">Uncharacterized protein</fullName>
    </submittedName>
</protein>
<reference evidence="2 3" key="1">
    <citation type="submission" date="2018-08" db="EMBL/GenBank/DDBJ databases">
        <title>Mucilaginibacter terrae sp. nov., isolated from manganese diggings.</title>
        <authorList>
            <person name="Huang Y."/>
            <person name="Zhou Z."/>
        </authorList>
    </citation>
    <scope>NUCLEOTIDE SEQUENCE [LARGE SCALE GENOMIC DNA]</scope>
    <source>
        <strain evidence="2 3">ZH6</strain>
    </source>
</reference>
<gene>
    <name evidence="2" type="ORF">DYU05_01660</name>
</gene>
<accession>A0A3E2NTR0</accession>
<keyword evidence="3" id="KW-1185">Reference proteome</keyword>
<evidence type="ECO:0000256" key="1">
    <source>
        <dbReference type="SAM" id="MobiDB-lite"/>
    </source>
</evidence>
<comment type="caution">
    <text evidence="2">The sequence shown here is derived from an EMBL/GenBank/DDBJ whole genome shotgun (WGS) entry which is preliminary data.</text>
</comment>
<sequence>MFEICCVSADIKERKLNYLNMKHAFKTGIVAIAIAISAASCSGNSSKPGKDTTGGAATMSDSSQTGREPGANGSGAGIDSGIEKSGSGGVDTTKKVQ</sequence>
<dbReference type="EMBL" id="QWDE01000001">
    <property type="protein sequence ID" value="RFZ84359.1"/>
    <property type="molecule type" value="Genomic_DNA"/>
</dbReference>
<dbReference type="Proteomes" id="UP000260823">
    <property type="component" value="Unassembled WGS sequence"/>
</dbReference>
<organism evidence="2 3">
    <name type="scientific">Mucilaginibacter terrenus</name>
    <dbReference type="NCBI Taxonomy" id="2482727"/>
    <lineage>
        <taxon>Bacteria</taxon>
        <taxon>Pseudomonadati</taxon>
        <taxon>Bacteroidota</taxon>
        <taxon>Sphingobacteriia</taxon>
        <taxon>Sphingobacteriales</taxon>
        <taxon>Sphingobacteriaceae</taxon>
        <taxon>Mucilaginibacter</taxon>
    </lineage>
</organism>
<evidence type="ECO:0000313" key="3">
    <source>
        <dbReference type="Proteomes" id="UP000260823"/>
    </source>
</evidence>
<name>A0A3E2NTR0_9SPHI</name>